<evidence type="ECO:0000313" key="1">
    <source>
        <dbReference type="EMBL" id="MBM7509694.1"/>
    </source>
</evidence>
<dbReference type="RefSeq" id="WP_193667628.1">
    <property type="nucleotide sequence ID" value="NZ_JACDTV010000002.1"/>
</dbReference>
<dbReference type="InterPro" id="IPR015943">
    <property type="entry name" value="WD40/YVTN_repeat-like_dom_sf"/>
</dbReference>
<dbReference type="Gene3D" id="2.130.10.10">
    <property type="entry name" value="YVTN repeat-like/Quinoprotein amine dehydrogenase"/>
    <property type="match status" value="1"/>
</dbReference>
<sequence length="243" mass="24605">MHGLAEEPGTGRLLLATHDGLFALRADGDAPSAVGELNTDLMGFTVTAGGDYYASGHPGPGEEGPAALGLITSGDAGQTWQGVSLAGEADFHALDAAGSALYGVDGAVRLLRSFDAGLTWSERTLPEPVADVAADPGSDALVATSEAGLLLSTDAGESFSPLTDAPLLMLVDWAEDGGLVGISPTGQVHTAEDADDEWSEQATVDGAVQAMTVTTSGAVYVSTQDELLRSDDGGSTFSTVTSY</sequence>
<dbReference type="SUPFAM" id="SSF110296">
    <property type="entry name" value="Oligoxyloglucan reducing end-specific cellobiohydrolase"/>
    <property type="match status" value="1"/>
</dbReference>
<comment type="caution">
    <text evidence="1">The sequence shown here is derived from an EMBL/GenBank/DDBJ whole genome shotgun (WGS) entry which is preliminary data.</text>
</comment>
<name>A0ABS2MES6_9ACTN</name>
<reference evidence="1 2" key="1">
    <citation type="submission" date="2021-01" db="EMBL/GenBank/DDBJ databases">
        <title>Sequencing the genomes of 1000 actinobacteria strains.</title>
        <authorList>
            <person name="Klenk H.-P."/>
        </authorList>
    </citation>
    <scope>NUCLEOTIDE SEQUENCE [LARGE SCALE GENOMIC DNA]</scope>
    <source>
        <strain evidence="1 2">DSM 18239</strain>
    </source>
</reference>
<evidence type="ECO:0008006" key="3">
    <source>
        <dbReference type="Google" id="ProtNLM"/>
    </source>
</evidence>
<gene>
    <name evidence="1" type="ORF">JOE61_003508</name>
</gene>
<protein>
    <recommendedName>
        <fullName evidence="3">Exo-alpha-sialidase</fullName>
    </recommendedName>
</protein>
<evidence type="ECO:0000313" key="2">
    <source>
        <dbReference type="Proteomes" id="UP000732378"/>
    </source>
</evidence>
<dbReference type="EMBL" id="JAFBBZ010000001">
    <property type="protein sequence ID" value="MBM7509694.1"/>
    <property type="molecule type" value="Genomic_DNA"/>
</dbReference>
<dbReference type="Proteomes" id="UP000732378">
    <property type="component" value="Unassembled WGS sequence"/>
</dbReference>
<dbReference type="NCBIfam" id="NF045728">
    <property type="entry name" value="glycosyl_F510_1955"/>
    <property type="match status" value="1"/>
</dbReference>
<dbReference type="InterPro" id="IPR054817">
    <property type="entry name" value="Glycosyl_F510_1955-like"/>
</dbReference>
<proteinExistence type="predicted"/>
<accession>A0ABS2MES6</accession>
<keyword evidence="2" id="KW-1185">Reference proteome</keyword>
<organism evidence="1 2">
    <name type="scientific">Nocardioides salarius</name>
    <dbReference type="NCBI Taxonomy" id="374513"/>
    <lineage>
        <taxon>Bacteria</taxon>
        <taxon>Bacillati</taxon>
        <taxon>Actinomycetota</taxon>
        <taxon>Actinomycetes</taxon>
        <taxon>Propionibacteriales</taxon>
        <taxon>Nocardioidaceae</taxon>
        <taxon>Nocardioides</taxon>
    </lineage>
</organism>